<sequence length="447" mass="48379">MSIAPLHSSPPLTAASGLREVHAVLDRCGGVDDVSTYAAASLIGELERAVARLQSMKLTLVARVDKADVAADAGMTGTAAWLAARSRTDGASAAKELRLATALDEGLAVTRAALGQGQLSTEHAHVIARATEQLPPGLDVEERLAIEQRLVAVAQRVDPIALRKAARRALESAKRDQTEVDAHEDSVLRSEETRALAATKLTLHDNLDGTITGHFTVPTLAGQILKKVIQQIASPRRFAQRAAKDAKAQAAQGGARDALTASELAEATWARFRTEDLEWSQKYGRAFVELLEHLPTDHLTRKVNATILVTLDHERLKAGLGAAHLDTGHDVSASQARRLACGAGFVPAVLGGQSQVLDLGRSQRFFTEAQRVALAVVYDTCAADDCDRPYAWTEHHHEDPWSTGGATDLDQAVPLCGYHHQRIHDPGYQHRIARDDRRKRVTFVKRS</sequence>
<dbReference type="SMART" id="SM00507">
    <property type="entry name" value="HNHc"/>
    <property type="match status" value="1"/>
</dbReference>
<dbReference type="InterPro" id="IPR003870">
    <property type="entry name" value="DUF222"/>
</dbReference>
<proteinExistence type="predicted"/>
<evidence type="ECO:0000313" key="2">
    <source>
        <dbReference type="EMBL" id="XBO42531.1"/>
    </source>
</evidence>
<evidence type="ECO:0000259" key="1">
    <source>
        <dbReference type="SMART" id="SM00507"/>
    </source>
</evidence>
<reference evidence="2" key="1">
    <citation type="submission" date="2024-05" db="EMBL/GenBank/DDBJ databases">
        <authorList>
            <person name="Kim S."/>
            <person name="Heo J."/>
            <person name="Choi H."/>
            <person name="Choi Y."/>
            <person name="Kwon S.-W."/>
            <person name="Kim Y."/>
        </authorList>
    </citation>
    <scope>NUCLEOTIDE SEQUENCE</scope>
    <source>
        <strain evidence="2">KACC 23699</strain>
    </source>
</reference>
<gene>
    <name evidence="2" type="ORF">ABEG17_13225</name>
</gene>
<dbReference type="EMBL" id="CP157483">
    <property type="protein sequence ID" value="XBO42531.1"/>
    <property type="molecule type" value="Genomic_DNA"/>
</dbReference>
<dbReference type="AlphaFoldDB" id="A0AAU7JQP9"/>
<accession>A0AAU7JQP9</accession>
<dbReference type="Pfam" id="PF02720">
    <property type="entry name" value="DUF222"/>
    <property type="match status" value="1"/>
</dbReference>
<dbReference type="InterPro" id="IPR003615">
    <property type="entry name" value="HNH_nuc"/>
</dbReference>
<dbReference type="CDD" id="cd00085">
    <property type="entry name" value="HNHc"/>
    <property type="match status" value="1"/>
</dbReference>
<name>A0AAU7JQP9_9MICO</name>
<feature type="domain" description="HNH nuclease" evidence="1">
    <location>
        <begin position="371"/>
        <end position="421"/>
    </location>
</feature>
<dbReference type="RefSeq" id="WP_406829952.1">
    <property type="nucleotide sequence ID" value="NZ_CP157483.1"/>
</dbReference>
<protein>
    <submittedName>
        <fullName evidence="2">DUF222 domain-containing protein</fullName>
    </submittedName>
</protein>
<organism evidence="2">
    <name type="scientific">Pedococcus sp. KACC 23699</name>
    <dbReference type="NCBI Taxonomy" id="3149228"/>
    <lineage>
        <taxon>Bacteria</taxon>
        <taxon>Bacillati</taxon>
        <taxon>Actinomycetota</taxon>
        <taxon>Actinomycetes</taxon>
        <taxon>Micrococcales</taxon>
        <taxon>Intrasporangiaceae</taxon>
        <taxon>Pedococcus</taxon>
    </lineage>
</organism>